<dbReference type="CDD" id="cd21460">
    <property type="entry name" value="DLC-like_TCTEX1D3"/>
    <property type="match status" value="1"/>
</dbReference>
<dbReference type="EMBL" id="AFYH01158395">
    <property type="status" value="NOT_ANNOTATED_CDS"/>
    <property type="molecule type" value="Genomic_DNA"/>
</dbReference>
<name>M3XID6_LATCH</name>
<dbReference type="KEGG" id="lcm:102350817"/>
<accession>M3XID6</accession>
<evidence type="ECO:0000256" key="1">
    <source>
        <dbReference type="ARBA" id="ARBA00005361"/>
    </source>
</evidence>
<dbReference type="GO" id="GO:0007018">
    <property type="term" value="P:microtubule-based movement"/>
    <property type="evidence" value="ECO:0007669"/>
    <property type="project" value="TreeGrafter"/>
</dbReference>
<evidence type="ECO:0000313" key="3">
    <source>
        <dbReference type="Proteomes" id="UP000008672"/>
    </source>
</evidence>
<evidence type="ECO:0000313" key="2">
    <source>
        <dbReference type="Ensembl" id="ENSLACP00000022492.1"/>
    </source>
</evidence>
<dbReference type="Proteomes" id="UP000008672">
    <property type="component" value="Unassembled WGS sequence"/>
</dbReference>
<dbReference type="eggNOG" id="KOG4108">
    <property type="taxonomic scope" value="Eukaryota"/>
</dbReference>
<dbReference type="PANTHER" id="PTHR21255:SF27">
    <property type="entry name" value="DYNEIN LIGHT CHAIN TCTEX-TYPE PROTEIN 2"/>
    <property type="match status" value="1"/>
</dbReference>
<dbReference type="EMBL" id="AFYH01158396">
    <property type="status" value="NOT_ANNOTATED_CDS"/>
    <property type="molecule type" value="Genomic_DNA"/>
</dbReference>
<dbReference type="EMBL" id="AFYH01158394">
    <property type="status" value="NOT_ANNOTATED_CDS"/>
    <property type="molecule type" value="Genomic_DNA"/>
</dbReference>
<dbReference type="HOGENOM" id="CLU_097204_0_0_1"/>
<dbReference type="OMA" id="KYSLHMA"/>
<reference evidence="2" key="2">
    <citation type="submission" date="2025-08" db="UniProtKB">
        <authorList>
            <consortium name="Ensembl"/>
        </authorList>
    </citation>
    <scope>IDENTIFICATION</scope>
</reference>
<dbReference type="GO" id="GO:0005737">
    <property type="term" value="C:cytoplasm"/>
    <property type="evidence" value="ECO:0007669"/>
    <property type="project" value="TreeGrafter"/>
</dbReference>
<evidence type="ECO:0008006" key="4">
    <source>
        <dbReference type="Google" id="ProtNLM"/>
    </source>
</evidence>
<dbReference type="InterPro" id="IPR005334">
    <property type="entry name" value="Tctex-1-like"/>
</dbReference>
<dbReference type="GeneTree" id="ENSGT00940000160069"/>
<organism evidence="2 3">
    <name type="scientific">Latimeria chalumnae</name>
    <name type="common">Coelacanth</name>
    <dbReference type="NCBI Taxonomy" id="7897"/>
    <lineage>
        <taxon>Eukaryota</taxon>
        <taxon>Metazoa</taxon>
        <taxon>Chordata</taxon>
        <taxon>Craniata</taxon>
        <taxon>Vertebrata</taxon>
        <taxon>Euteleostomi</taxon>
        <taxon>Coelacanthiformes</taxon>
        <taxon>Coelacanthidae</taxon>
        <taxon>Latimeria</taxon>
    </lineage>
</organism>
<dbReference type="InterPro" id="IPR038586">
    <property type="entry name" value="Tctex-1-like_sf"/>
</dbReference>
<dbReference type="AlphaFoldDB" id="M3XID6"/>
<proteinExistence type="inferred from homology"/>
<dbReference type="PANTHER" id="PTHR21255">
    <property type="entry name" value="T-COMPLEX-ASSOCIATED-TESTIS-EXPRESSED 1/ DYNEIN LIGHT CHAIN"/>
    <property type="match status" value="1"/>
</dbReference>
<dbReference type="OrthoDB" id="10248487at2759"/>
<dbReference type="FunCoup" id="M3XID6">
    <property type="interactions" value="13"/>
</dbReference>
<dbReference type="STRING" id="7897.ENSLACP00000022492"/>
<dbReference type="InParanoid" id="M3XID6"/>
<dbReference type="GO" id="GO:0005868">
    <property type="term" value="C:cytoplasmic dynein complex"/>
    <property type="evidence" value="ECO:0007669"/>
    <property type="project" value="TreeGrafter"/>
</dbReference>
<reference evidence="2" key="3">
    <citation type="submission" date="2025-09" db="UniProtKB">
        <authorList>
            <consortium name="Ensembl"/>
        </authorList>
    </citation>
    <scope>IDENTIFICATION</scope>
</reference>
<keyword evidence="3" id="KW-1185">Reference proteome</keyword>
<dbReference type="Pfam" id="PF03645">
    <property type="entry name" value="Tctex-1"/>
    <property type="match status" value="1"/>
</dbReference>
<sequence>MSDHPKRVKSGGKERRLSMFEEESFSAILKERLKDVSNEVVHTDLVDLADEPEDFIPESSSLAWKTSVAKVKFANTYRMEPKKSFQSYVVKKKASQILEEKLEKIKYNADTCRQFTLSLAEEIIASIKECGFDRYKFIVKVFIVEKKSQGIKIVSRGLWDTSKDEWTAITFENPSLFATAVIFSVYFE</sequence>
<dbReference type="Gene3D" id="3.30.1140.40">
    <property type="entry name" value="Tctex-1"/>
    <property type="match status" value="1"/>
</dbReference>
<reference evidence="3" key="1">
    <citation type="submission" date="2011-08" db="EMBL/GenBank/DDBJ databases">
        <title>The draft genome of Latimeria chalumnae.</title>
        <authorList>
            <person name="Di Palma F."/>
            <person name="Alfoldi J."/>
            <person name="Johnson J."/>
            <person name="Berlin A."/>
            <person name="Gnerre S."/>
            <person name="Jaffe D."/>
            <person name="MacCallum I."/>
            <person name="Young S."/>
            <person name="Walker B.J."/>
            <person name="Lander E."/>
            <person name="Lindblad-Toh K."/>
        </authorList>
    </citation>
    <scope>NUCLEOTIDE SEQUENCE [LARGE SCALE GENOMIC DNA]</scope>
    <source>
        <strain evidence="3">Wild caught</strain>
    </source>
</reference>
<comment type="similarity">
    <text evidence="1">Belongs to the dynein light chain Tctex-type family.</text>
</comment>
<protein>
    <recommendedName>
        <fullName evidence="4">Tctex1 domain-containing protein 3</fullName>
    </recommendedName>
</protein>
<dbReference type="GO" id="GO:0045505">
    <property type="term" value="F:dynein intermediate chain binding"/>
    <property type="evidence" value="ECO:0007669"/>
    <property type="project" value="TreeGrafter"/>
</dbReference>
<dbReference type="Ensembl" id="ENSLACT00000026143.1">
    <property type="protein sequence ID" value="ENSLACP00000022492.1"/>
    <property type="gene ID" value="ENSLACG00000022547.1"/>
</dbReference>